<evidence type="ECO:0000313" key="4">
    <source>
        <dbReference type="EMBL" id="RZS84737.1"/>
    </source>
</evidence>
<dbReference type="AlphaFoldDB" id="A0A4V2F3N6"/>
<dbReference type="RefSeq" id="WP_130356070.1">
    <property type="nucleotide sequence ID" value="NZ_SGXC01000001.1"/>
</dbReference>
<name>A0A4V2F3N6_9BURK</name>
<keyword evidence="1" id="KW-0479">Metal-binding</keyword>
<proteinExistence type="predicted"/>
<sequence length="517" mass="57999">MRNVLFIMCDQLRADYLSCYGSPWLRTPNMDALAARGVAFTQAYVQSGVCGPSRMSFYTGRYPSSHGATWNFIPMPMSELTVGDYLSQAGRALHLAGKTHFEPSAEATAAWRGGASGRSAASLLQGGFEVVCRHEGDLPTGKEDYRRYLESAGYAGDDPWLQHANSGRHPDGSVASGWQMRHAHLAAHVAEPHSETAYVSNAAIDFIRRHRDEPWSLHLSYIKPHWPYIAPAPYHDMYRRAEQAPIRRNRASEAAEHPVLAAYRSHDECRSFDQEDVVRHVRPAYMGLIRQIDDHLGRVLEVLEQTGQTDRTLIVFTSDHGDFLGDYGFGEKELFHDVVQRVPLIVVDPSAAADATRGTRDRRFAAAVDVAPTILDALGLPAQAHRVEGRSLLPLVRGEAADDWRDCVFSELDYATRRARHVLGRPRDADCRGWMVRTADWKLVAWNGYRPQLFHLAEDPDEFHDLGADPAFEPVRQSMSARLLAHQLTLKRRIAVDLDRIEAMTDNLPPGIHIGQW</sequence>
<dbReference type="EMBL" id="SGXC01000001">
    <property type="protein sequence ID" value="RZS84737.1"/>
    <property type="molecule type" value="Genomic_DNA"/>
</dbReference>
<evidence type="ECO:0000313" key="5">
    <source>
        <dbReference type="Proteomes" id="UP000292445"/>
    </source>
</evidence>
<dbReference type="InterPro" id="IPR000917">
    <property type="entry name" value="Sulfatase_N"/>
</dbReference>
<dbReference type="GO" id="GO:0008484">
    <property type="term" value="F:sulfuric ester hydrolase activity"/>
    <property type="evidence" value="ECO:0007669"/>
    <property type="project" value="TreeGrafter"/>
</dbReference>
<protein>
    <submittedName>
        <fullName evidence="4">Arylsulfatase A-like enzyme</fullName>
    </submittedName>
</protein>
<evidence type="ECO:0000256" key="2">
    <source>
        <dbReference type="ARBA" id="ARBA00022801"/>
    </source>
</evidence>
<evidence type="ECO:0000259" key="3">
    <source>
        <dbReference type="Pfam" id="PF00884"/>
    </source>
</evidence>
<accession>A0A4V2F3N6</accession>
<dbReference type="Pfam" id="PF00884">
    <property type="entry name" value="Sulfatase"/>
    <property type="match status" value="1"/>
</dbReference>
<dbReference type="OrthoDB" id="9766107at2"/>
<dbReference type="PANTHER" id="PTHR45953">
    <property type="entry name" value="IDURONATE 2-SULFATASE"/>
    <property type="match status" value="1"/>
</dbReference>
<gene>
    <name evidence="4" type="ORF">EV675_0756</name>
</gene>
<feature type="domain" description="Sulfatase N-terminal" evidence="3">
    <location>
        <begin position="2"/>
        <end position="379"/>
    </location>
</feature>
<dbReference type="InterPro" id="IPR017850">
    <property type="entry name" value="Alkaline_phosphatase_core_sf"/>
</dbReference>
<dbReference type="GO" id="GO:0046872">
    <property type="term" value="F:metal ion binding"/>
    <property type="evidence" value="ECO:0007669"/>
    <property type="project" value="UniProtKB-KW"/>
</dbReference>
<dbReference type="SUPFAM" id="SSF53649">
    <property type="entry name" value="Alkaline phosphatase-like"/>
    <property type="match status" value="1"/>
</dbReference>
<dbReference type="GO" id="GO:0005737">
    <property type="term" value="C:cytoplasm"/>
    <property type="evidence" value="ECO:0007669"/>
    <property type="project" value="TreeGrafter"/>
</dbReference>
<keyword evidence="2" id="KW-0378">Hydrolase</keyword>
<reference evidence="4 5" key="1">
    <citation type="submission" date="2019-02" db="EMBL/GenBank/DDBJ databases">
        <title>Genomic Encyclopedia of Type Strains, Phase IV (KMG-IV): sequencing the most valuable type-strain genomes for metagenomic binning, comparative biology and taxonomic classification.</title>
        <authorList>
            <person name="Goeker M."/>
        </authorList>
    </citation>
    <scope>NUCLEOTIDE SEQUENCE [LARGE SCALE GENOMIC DNA]</scope>
    <source>
        <strain evidence="4 5">K24</strain>
    </source>
</reference>
<comment type="caution">
    <text evidence="4">The sequence shown here is derived from an EMBL/GenBank/DDBJ whole genome shotgun (WGS) entry which is preliminary data.</text>
</comment>
<dbReference type="PANTHER" id="PTHR45953:SF1">
    <property type="entry name" value="IDURONATE 2-SULFATASE"/>
    <property type="match status" value="1"/>
</dbReference>
<evidence type="ECO:0000256" key="1">
    <source>
        <dbReference type="ARBA" id="ARBA00022723"/>
    </source>
</evidence>
<keyword evidence="5" id="KW-1185">Reference proteome</keyword>
<dbReference type="Proteomes" id="UP000292445">
    <property type="component" value="Unassembled WGS sequence"/>
</dbReference>
<dbReference type="Gene3D" id="3.40.720.10">
    <property type="entry name" value="Alkaline Phosphatase, subunit A"/>
    <property type="match status" value="1"/>
</dbReference>
<organism evidence="4 5">
    <name type="scientific">Pigmentiphaga kullae</name>
    <dbReference type="NCBI Taxonomy" id="151784"/>
    <lineage>
        <taxon>Bacteria</taxon>
        <taxon>Pseudomonadati</taxon>
        <taxon>Pseudomonadota</taxon>
        <taxon>Betaproteobacteria</taxon>
        <taxon>Burkholderiales</taxon>
        <taxon>Alcaligenaceae</taxon>
        <taxon>Pigmentiphaga</taxon>
    </lineage>
</organism>